<dbReference type="Gene3D" id="1.20.190.50">
    <property type="match status" value="1"/>
</dbReference>
<comment type="function">
    <text evidence="7">Functions as a component of the nuclear pore complex (NPC).</text>
</comment>
<dbReference type="Pfam" id="PF04121">
    <property type="entry name" value="Nup84_Nup100"/>
    <property type="match status" value="1"/>
</dbReference>
<dbReference type="AlphaFoldDB" id="A0A165VPK1"/>
<organism evidence="8 9">
    <name type="scientific">Neolentinus lepideus HHB14362 ss-1</name>
    <dbReference type="NCBI Taxonomy" id="1314782"/>
    <lineage>
        <taxon>Eukaryota</taxon>
        <taxon>Fungi</taxon>
        <taxon>Dikarya</taxon>
        <taxon>Basidiomycota</taxon>
        <taxon>Agaricomycotina</taxon>
        <taxon>Agaricomycetes</taxon>
        <taxon>Gloeophyllales</taxon>
        <taxon>Gloeophyllaceae</taxon>
        <taxon>Neolentinus</taxon>
    </lineage>
</organism>
<dbReference type="InterPro" id="IPR007252">
    <property type="entry name" value="Nup84/Nup107"/>
</dbReference>
<evidence type="ECO:0000256" key="3">
    <source>
        <dbReference type="ARBA" id="ARBA00022927"/>
    </source>
</evidence>
<dbReference type="EMBL" id="KV425552">
    <property type="protein sequence ID" value="KZT29989.1"/>
    <property type="molecule type" value="Genomic_DNA"/>
</dbReference>
<comment type="subunit">
    <text evidence="7">Part of the nuclear pore complex (NPC).</text>
</comment>
<evidence type="ECO:0000256" key="7">
    <source>
        <dbReference type="RuleBase" id="RU365072"/>
    </source>
</evidence>
<evidence type="ECO:0000256" key="1">
    <source>
        <dbReference type="ARBA" id="ARBA00022448"/>
    </source>
</evidence>
<keyword evidence="7" id="KW-0472">Membrane</keyword>
<dbReference type="GO" id="GO:0031965">
    <property type="term" value="C:nuclear membrane"/>
    <property type="evidence" value="ECO:0007669"/>
    <property type="project" value="UniProtKB-SubCell"/>
</dbReference>
<dbReference type="GO" id="GO:0006606">
    <property type="term" value="P:protein import into nucleus"/>
    <property type="evidence" value="ECO:0007669"/>
    <property type="project" value="TreeGrafter"/>
</dbReference>
<dbReference type="PANTHER" id="PTHR13003">
    <property type="entry name" value="NUP107-RELATED"/>
    <property type="match status" value="1"/>
</dbReference>
<protein>
    <recommendedName>
        <fullName evidence="7">Nuclear pore complex protein</fullName>
    </recommendedName>
</protein>
<keyword evidence="4 7" id="KW-0811">Translocation</keyword>
<keyword evidence="6 7" id="KW-0539">Nucleus</keyword>
<evidence type="ECO:0000313" key="9">
    <source>
        <dbReference type="Proteomes" id="UP000076761"/>
    </source>
</evidence>
<accession>A0A165VPK1</accession>
<dbReference type="Proteomes" id="UP000076761">
    <property type="component" value="Unassembled WGS sequence"/>
</dbReference>
<evidence type="ECO:0000256" key="2">
    <source>
        <dbReference type="ARBA" id="ARBA00022816"/>
    </source>
</evidence>
<evidence type="ECO:0000256" key="4">
    <source>
        <dbReference type="ARBA" id="ARBA00023010"/>
    </source>
</evidence>
<gene>
    <name evidence="8" type="ORF">NEOLEDRAFT_1126698</name>
</gene>
<dbReference type="STRING" id="1314782.A0A165VPK1"/>
<keyword evidence="2" id="KW-0509">mRNA transport</keyword>
<dbReference type="InParanoid" id="A0A165VPK1"/>
<reference evidence="8 9" key="1">
    <citation type="journal article" date="2016" name="Mol. Biol. Evol.">
        <title>Comparative Genomics of Early-Diverging Mushroom-Forming Fungi Provides Insights into the Origins of Lignocellulose Decay Capabilities.</title>
        <authorList>
            <person name="Nagy L.G."/>
            <person name="Riley R."/>
            <person name="Tritt A."/>
            <person name="Adam C."/>
            <person name="Daum C."/>
            <person name="Floudas D."/>
            <person name="Sun H."/>
            <person name="Yadav J.S."/>
            <person name="Pangilinan J."/>
            <person name="Larsson K.H."/>
            <person name="Matsuura K."/>
            <person name="Barry K."/>
            <person name="Labutti K."/>
            <person name="Kuo R."/>
            <person name="Ohm R.A."/>
            <person name="Bhattacharya S.S."/>
            <person name="Shirouzu T."/>
            <person name="Yoshinaga Y."/>
            <person name="Martin F.M."/>
            <person name="Grigoriev I.V."/>
            <person name="Hibbett D.S."/>
        </authorList>
    </citation>
    <scope>NUCLEOTIDE SEQUENCE [LARGE SCALE GENOMIC DNA]</scope>
    <source>
        <strain evidence="8 9">HHB14362 ss-1</strain>
    </source>
</reference>
<evidence type="ECO:0000256" key="6">
    <source>
        <dbReference type="ARBA" id="ARBA00023242"/>
    </source>
</evidence>
<dbReference type="GO" id="GO:0031080">
    <property type="term" value="C:nuclear pore outer ring"/>
    <property type="evidence" value="ECO:0007669"/>
    <property type="project" value="TreeGrafter"/>
</dbReference>
<sequence length="778" mass="86091">MSETTLYTQCAEVLSLCQSLRDDLAALLDPETGFAPRLRQICRERLDDVEDPRRALAVEEVEALRMESDTWGLLQAVMPARKTAPAPLPTARSLLAENPYTPTSTLAQAIMNASALLSELVVVREWLQETAPQPQPPEAATGYWRYTKHRLAQAARTGNKKDVEGLVAHLDPDAASREEGKSLAGDDMAYEKSLAQALYLYVRAGRLEEAMEICRKAHQPWRSASIRGSLLFEWRAITTGALDTDDQDELEPDFEGWRGNRRRKLWKLTCTKAALNPAIPDQDRVLYAALAPSPQTSAVLKTACRTWEDHLWAQISVLCEEKQAAALVKLGGGFWEDEDEALDVPAEAAAEEDGWEVEVAGALAGLAGVGVDEGPRADHPFHISQLHIILDRTDALLDDFAEGLRTGRHSPASVDYPHMTRFFAHLCLFLRMIDVPVSPDAAQTILEAYLQVLELAGQRSLIALYAHALGDNAVQRYAQFLVSLELSADIEERRVALQRAEEQGLDVGMVAVVAAARTMGRALKILPPLKGPLPTPTAQTILAAPSPAELLFLRSLEWTTFRAATHGAALEQACVVLRYFLAAGRVHVAAHLLSTLPLELASLTEPEDLAVEYFWYRQFFEVRVSLERVVEFRAAEAQIVAGVVGKEGEVRWREGYKDALEQAREETVQLLTSDWLVVDGGDRRGKELKRIRRIYIPEFITRLHMMLAESRVLFPENLAHALGLANTVADSRYKLYEGFSDEDGKRLGEYLGVVRSAVVAGLEEGGSDVFRVCRGGHA</sequence>
<keyword evidence="3" id="KW-0653">Protein transport</keyword>
<dbReference type="Gene3D" id="1.10.3450.20">
    <property type="match status" value="1"/>
</dbReference>
<dbReference type="FunCoup" id="A0A165VPK1">
    <property type="interactions" value="598"/>
</dbReference>
<keyword evidence="5 7" id="KW-0906">Nuclear pore complex</keyword>
<name>A0A165VPK1_9AGAM</name>
<evidence type="ECO:0000313" key="8">
    <source>
        <dbReference type="EMBL" id="KZT29989.1"/>
    </source>
</evidence>
<keyword evidence="1 7" id="KW-0813">Transport</keyword>
<dbReference type="GO" id="GO:0006406">
    <property type="term" value="P:mRNA export from nucleus"/>
    <property type="evidence" value="ECO:0007669"/>
    <property type="project" value="TreeGrafter"/>
</dbReference>
<keyword evidence="9" id="KW-1185">Reference proteome</keyword>
<dbReference type="OrthoDB" id="3098at2759"/>
<dbReference type="PANTHER" id="PTHR13003:SF2">
    <property type="entry name" value="NUCLEAR PORE COMPLEX PROTEIN NUP107"/>
    <property type="match status" value="1"/>
</dbReference>
<dbReference type="GO" id="GO:0017056">
    <property type="term" value="F:structural constituent of nuclear pore"/>
    <property type="evidence" value="ECO:0007669"/>
    <property type="project" value="UniProtKB-UniRule"/>
</dbReference>
<comment type="subcellular location">
    <subcellularLocation>
        <location evidence="7">Nucleus</location>
        <location evidence="7">Nuclear pore complex</location>
    </subcellularLocation>
    <subcellularLocation>
        <location evidence="7">Nucleus membrane</location>
    </subcellularLocation>
</comment>
<dbReference type="GO" id="GO:0000973">
    <property type="term" value="P:post-transcriptional tethering of RNA polymerase II gene DNA at nuclear periphery"/>
    <property type="evidence" value="ECO:0007669"/>
    <property type="project" value="TreeGrafter"/>
</dbReference>
<proteinExistence type="inferred from homology"/>
<evidence type="ECO:0000256" key="5">
    <source>
        <dbReference type="ARBA" id="ARBA00023132"/>
    </source>
</evidence>
<comment type="similarity">
    <text evidence="7">Belongs to the nucleoporin Nup84/Nup107 family.</text>
</comment>